<dbReference type="SUPFAM" id="SSF50122">
    <property type="entry name" value="DNA-binding domain of retroviral integrase"/>
    <property type="match status" value="1"/>
</dbReference>
<dbReference type="Pfam" id="PF06815">
    <property type="entry name" value="RVT_connect"/>
    <property type="match status" value="1"/>
</dbReference>
<evidence type="ECO:0000256" key="10">
    <source>
        <dbReference type="ARBA" id="ARBA00022801"/>
    </source>
</evidence>
<evidence type="ECO:0000256" key="9">
    <source>
        <dbReference type="ARBA" id="ARBA00022771"/>
    </source>
</evidence>
<evidence type="ECO:0000259" key="24">
    <source>
        <dbReference type="PROSITE" id="PS50175"/>
    </source>
</evidence>
<comment type="catalytic activity">
    <reaction evidence="19">
        <text>Endohydrolysis of RNA in RNA/DNA hybrids. Three different cleavage modes: 1. sequence-specific internal cleavage of RNA. Human immunodeficiency virus type 1 and Moloney murine leukemia virus enzymes prefer to cleave the RNA strand one nucleotide away from the RNA-DNA junction. 2. RNA 5'-end directed cleavage 13-19 nucleotides from the RNA end. 3. DNA 3'-end directed cleavage 15-20 nucleotides away from the primer terminus.</text>
        <dbReference type="EC" id="3.1.26.13"/>
    </reaction>
</comment>
<feature type="domain" description="Integrase-type" evidence="25">
    <location>
        <begin position="753"/>
        <end position="794"/>
    </location>
</feature>
<keyword evidence="9 20" id="KW-0863">Zinc-finger</keyword>
<reference evidence="30 31" key="1">
    <citation type="journal article" date="2000" name="J. Virol.">
        <title>Patterns of genomic sequence diversity among their simian immunodeficiency viruses suggest that L'Hoest monkeys (Cercopithecus lhoesti) are a natural lentivirus reservoir.</title>
        <authorList>
            <person name="Beer B.E."/>
            <person name="Bailes E."/>
            <person name="DaPolito G."/>
            <person name="Campbell B.J."/>
            <person name="Goeken R.M."/>
            <person name="Axthelm M.K."/>
            <person name="Markham P.D."/>
            <person name="Bernard J."/>
            <person name="Zagury D."/>
            <person name="Franchini G."/>
            <person name="Sharp P.M."/>
            <person name="Hirsch V.M."/>
        </authorList>
    </citation>
    <scope>NUCLEOTIDE SEQUENCE [LARGE SCALE GENOMIC DNA]</scope>
    <source>
        <strain evidence="30 31">SIVlhoest524</strain>
    </source>
</reference>
<dbReference type="PROSITE" id="PS50879">
    <property type="entry name" value="RNASE_H_1"/>
    <property type="match status" value="1"/>
</dbReference>
<feature type="domain" description="RNase H type-1" evidence="27">
    <location>
        <begin position="622"/>
        <end position="745"/>
    </location>
</feature>
<organismHost>
    <name type="scientific">Pan troglodytes</name>
    <name type="common">Chimpanzee</name>
    <dbReference type="NCBI Taxonomy" id="9598"/>
</organismHost>
<dbReference type="SUPFAM" id="SSF53098">
    <property type="entry name" value="Ribonuclease H-like"/>
    <property type="match status" value="2"/>
</dbReference>
<organism evidence="30 31">
    <name type="scientific">Simian immunodeficiency virus</name>
    <name type="common">SIV</name>
    <dbReference type="NCBI Taxonomy" id="11723"/>
    <lineage>
        <taxon>Viruses</taxon>
        <taxon>Riboviria</taxon>
        <taxon>Pararnavirae</taxon>
        <taxon>Artverviricota</taxon>
        <taxon>Revtraviricetes</taxon>
        <taxon>Ortervirales</taxon>
        <taxon>Retroviridae</taxon>
        <taxon>Orthoretrovirinae</taxon>
        <taxon>Lentivirus</taxon>
        <taxon>Lentivirus simimdef</taxon>
    </lineage>
</organism>
<keyword evidence="12" id="KW-0229">DNA integration</keyword>
<feature type="domain" description="Peptidase A2" evidence="24">
    <location>
        <begin position="104"/>
        <end position="175"/>
    </location>
</feature>
<evidence type="ECO:0000259" key="25">
    <source>
        <dbReference type="PROSITE" id="PS50876"/>
    </source>
</evidence>
<dbReference type="InterPro" id="IPR010659">
    <property type="entry name" value="RVT_connect"/>
</dbReference>
<dbReference type="SUPFAM" id="SSF46919">
    <property type="entry name" value="N-terminal Zn binding domain of HIV integrase"/>
    <property type="match status" value="1"/>
</dbReference>
<dbReference type="GO" id="GO:0006310">
    <property type="term" value="P:DNA recombination"/>
    <property type="evidence" value="ECO:0007669"/>
    <property type="project" value="UniProtKB-KW"/>
</dbReference>
<dbReference type="GO" id="GO:0035613">
    <property type="term" value="F:RNA stem-loop binding"/>
    <property type="evidence" value="ECO:0007669"/>
    <property type="project" value="TreeGrafter"/>
</dbReference>
<evidence type="ECO:0000256" key="3">
    <source>
        <dbReference type="ARBA" id="ARBA00022679"/>
    </source>
</evidence>
<evidence type="ECO:0000256" key="20">
    <source>
        <dbReference type="PROSITE-ProRule" id="PRU00450"/>
    </source>
</evidence>
<accession>Q9Q086</accession>
<keyword evidence="15" id="KW-0233">DNA recombination</keyword>
<dbReference type="Pfam" id="PF00077">
    <property type="entry name" value="RVP"/>
    <property type="match status" value="1"/>
</dbReference>
<keyword evidence="4" id="KW-0548">Nucleotidyltransferase</keyword>
<protein>
    <submittedName>
        <fullName evidence="30">Pol protein</fullName>
    </submittedName>
</protein>
<evidence type="ECO:0000256" key="2">
    <source>
        <dbReference type="ARBA" id="ARBA00022670"/>
    </source>
</evidence>
<feature type="non-terminal residue" evidence="30">
    <location>
        <position position="1"/>
    </location>
</feature>
<dbReference type="InterPro" id="IPR000477">
    <property type="entry name" value="RT_dom"/>
</dbReference>
<dbReference type="GO" id="GO:0015074">
    <property type="term" value="P:DNA integration"/>
    <property type="evidence" value="ECO:0007669"/>
    <property type="project" value="UniProtKB-KW"/>
</dbReference>
<dbReference type="PROSITE" id="PS51027">
    <property type="entry name" value="INTEGRASE_DBD"/>
    <property type="match status" value="1"/>
</dbReference>
<dbReference type="GO" id="GO:0075713">
    <property type="term" value="P:establishment of integrated proviral latency"/>
    <property type="evidence" value="ECO:0007669"/>
    <property type="project" value="UniProtKB-KW"/>
</dbReference>
<dbReference type="Gene3D" id="3.30.70.270">
    <property type="match status" value="3"/>
</dbReference>
<dbReference type="GO" id="GO:0044826">
    <property type="term" value="P:viral genome integration into host DNA"/>
    <property type="evidence" value="ECO:0007669"/>
    <property type="project" value="UniProtKB-KW"/>
</dbReference>
<keyword evidence="13" id="KW-0695">RNA-directed DNA polymerase</keyword>
<dbReference type="InterPro" id="IPR001995">
    <property type="entry name" value="Peptidase_A2_cat"/>
</dbReference>
<dbReference type="InterPro" id="IPR043128">
    <property type="entry name" value="Rev_trsase/Diguanyl_cyclase"/>
</dbReference>
<dbReference type="InterPro" id="IPR001969">
    <property type="entry name" value="Aspartic_peptidase_AS"/>
</dbReference>
<keyword evidence="14" id="KW-0238">DNA-binding</keyword>
<dbReference type="Pfam" id="PF00552">
    <property type="entry name" value="IN_DBD_C"/>
    <property type="match status" value="1"/>
</dbReference>
<dbReference type="InterPro" id="IPR021109">
    <property type="entry name" value="Peptidase_aspartic_dom_sf"/>
</dbReference>
<dbReference type="InterPro" id="IPR018061">
    <property type="entry name" value="Retropepsins"/>
</dbReference>
<dbReference type="InterPro" id="IPR002156">
    <property type="entry name" value="RNaseH_domain"/>
</dbReference>
<keyword evidence="16" id="KW-1179">Viral genome integration</keyword>
<evidence type="ECO:0000259" key="27">
    <source>
        <dbReference type="PROSITE" id="PS50879"/>
    </source>
</evidence>
<evidence type="ECO:0000259" key="26">
    <source>
        <dbReference type="PROSITE" id="PS50878"/>
    </source>
</evidence>
<keyword evidence="11" id="KW-0862">Zinc</keyword>
<evidence type="ECO:0000256" key="15">
    <source>
        <dbReference type="ARBA" id="ARBA00023172"/>
    </source>
</evidence>
<dbReference type="Pfam" id="PF06817">
    <property type="entry name" value="RVT_thumb"/>
    <property type="match status" value="1"/>
</dbReference>
<feature type="domain" description="Reverse transcriptase" evidence="26">
    <location>
        <begin position="231"/>
        <end position="421"/>
    </location>
</feature>
<feature type="compositionally biased region" description="Polar residues" evidence="23">
    <location>
        <begin position="40"/>
        <end position="52"/>
    </location>
</feature>
<dbReference type="InterPro" id="IPR010661">
    <property type="entry name" value="RVT_thumb"/>
</dbReference>
<name>Q9Q086_SIV</name>
<dbReference type="Gene3D" id="2.30.30.10">
    <property type="entry name" value="Integrase, C-terminal domain superfamily, retroviral"/>
    <property type="match status" value="1"/>
</dbReference>
<evidence type="ECO:0000256" key="17">
    <source>
        <dbReference type="ARBA" id="ARBA00023268"/>
    </source>
</evidence>
<feature type="domain" description="Integrase-type" evidence="29">
    <location>
        <begin position="973"/>
        <end position="1020"/>
    </location>
</feature>
<dbReference type="InterPro" id="IPR043502">
    <property type="entry name" value="DNA/RNA_pol_sf"/>
</dbReference>
<evidence type="ECO:0000256" key="5">
    <source>
        <dbReference type="ARBA" id="ARBA00022722"/>
    </source>
</evidence>
<keyword evidence="3" id="KW-0808">Transferase</keyword>
<keyword evidence="8" id="KW-0255">Endonuclease</keyword>
<organismHost>
    <name type="scientific">Cercopithecidae</name>
    <name type="common">Old World monkeys</name>
    <dbReference type="NCBI Taxonomy" id="9527"/>
</organismHost>
<dbReference type="Proteomes" id="UP000259806">
    <property type="component" value="Segment"/>
</dbReference>
<keyword evidence="18" id="KW-1160">Virus entry into host cell</keyword>
<dbReference type="GO" id="GO:0004523">
    <property type="term" value="F:RNA-DNA hybrid ribonuclease activity"/>
    <property type="evidence" value="ECO:0007669"/>
    <property type="project" value="InterPro"/>
</dbReference>
<dbReference type="Gene3D" id="3.10.10.10">
    <property type="entry name" value="HIV Type 1 Reverse Transcriptase, subunit A, domain 1"/>
    <property type="match status" value="1"/>
</dbReference>
<dbReference type="GO" id="GO:0003964">
    <property type="term" value="F:RNA-directed DNA polymerase activity"/>
    <property type="evidence" value="ECO:0007669"/>
    <property type="project" value="UniProtKB-KW"/>
</dbReference>
<evidence type="ECO:0000256" key="23">
    <source>
        <dbReference type="SAM" id="MobiDB-lite"/>
    </source>
</evidence>
<dbReference type="InterPro" id="IPR012337">
    <property type="entry name" value="RNaseH-like_sf"/>
</dbReference>
<dbReference type="GO" id="GO:0008270">
    <property type="term" value="F:zinc ion binding"/>
    <property type="evidence" value="ECO:0007669"/>
    <property type="project" value="UniProtKB-KW"/>
</dbReference>
<dbReference type="InterPro" id="IPR001037">
    <property type="entry name" value="Integrase_C_retrovir"/>
</dbReference>
<dbReference type="GO" id="GO:0004190">
    <property type="term" value="F:aspartic-type endopeptidase activity"/>
    <property type="evidence" value="ECO:0007669"/>
    <property type="project" value="UniProtKB-KW"/>
</dbReference>
<dbReference type="InterPro" id="IPR036397">
    <property type="entry name" value="RNaseH_sf"/>
</dbReference>
<evidence type="ECO:0000256" key="1">
    <source>
        <dbReference type="ARBA" id="ARBA00000379"/>
    </source>
</evidence>
<keyword evidence="17" id="KW-0511">Multifunctional enzyme</keyword>
<dbReference type="SUPFAM" id="SSF56672">
    <property type="entry name" value="DNA/RNA polymerases"/>
    <property type="match status" value="1"/>
</dbReference>
<evidence type="ECO:0000259" key="29">
    <source>
        <dbReference type="PROSITE" id="PS51027"/>
    </source>
</evidence>
<comment type="catalytic activity">
    <reaction evidence="1">
        <text>3'-end directed exonucleolytic cleavage of viral RNA-DNA hybrid.</text>
        <dbReference type="EC" id="3.1.13.2"/>
    </reaction>
</comment>
<dbReference type="Pfam" id="PF00078">
    <property type="entry name" value="RVT_1"/>
    <property type="match status" value="1"/>
</dbReference>
<dbReference type="PROSITE" id="PS50876">
    <property type="entry name" value="ZF_INTEGRASE"/>
    <property type="match status" value="1"/>
</dbReference>
<evidence type="ECO:0000256" key="11">
    <source>
        <dbReference type="ARBA" id="ARBA00022833"/>
    </source>
</evidence>
<keyword evidence="6" id="KW-0479">Metal-binding</keyword>
<evidence type="ECO:0000256" key="7">
    <source>
        <dbReference type="ARBA" id="ARBA00022750"/>
    </source>
</evidence>
<dbReference type="InterPro" id="IPR036862">
    <property type="entry name" value="Integrase_C_dom_sf_retrovir"/>
</dbReference>
<dbReference type="Pfam" id="PF00075">
    <property type="entry name" value="RNase_H"/>
    <property type="match status" value="1"/>
</dbReference>
<evidence type="ECO:0000256" key="19">
    <source>
        <dbReference type="ARBA" id="ARBA00023415"/>
    </source>
</evidence>
<dbReference type="InterPro" id="IPR003308">
    <property type="entry name" value="Integrase_Zn-bd_dom_N"/>
</dbReference>
<feature type="domain" description="Integrase catalytic" evidence="28">
    <location>
        <begin position="801"/>
        <end position="954"/>
    </location>
</feature>
<dbReference type="Pfam" id="PF00665">
    <property type="entry name" value="rve"/>
    <property type="match status" value="1"/>
</dbReference>
<keyword evidence="5" id="KW-0540">Nuclease</keyword>
<dbReference type="PANTHER" id="PTHR41694">
    <property type="entry name" value="ENDOGENOUS RETROVIRUS GROUP K MEMBER POL PROTEIN"/>
    <property type="match status" value="1"/>
</dbReference>
<evidence type="ECO:0000259" key="28">
    <source>
        <dbReference type="PROSITE" id="PS50994"/>
    </source>
</evidence>
<evidence type="ECO:0000256" key="4">
    <source>
        <dbReference type="ARBA" id="ARBA00022695"/>
    </source>
</evidence>
<dbReference type="Gene3D" id="2.40.70.10">
    <property type="entry name" value="Acid Proteases"/>
    <property type="match status" value="1"/>
</dbReference>
<evidence type="ECO:0000256" key="21">
    <source>
        <dbReference type="PROSITE-ProRule" id="PRU00506"/>
    </source>
</evidence>
<comment type="similarity">
    <text evidence="22">Belongs to the retroviral Pol polyprotein family.</text>
</comment>
<dbReference type="PROSITE" id="PS50994">
    <property type="entry name" value="INTEGRASE"/>
    <property type="match status" value="1"/>
</dbReference>
<feature type="region of interest" description="Disordered" evidence="23">
    <location>
        <begin position="32"/>
        <end position="75"/>
    </location>
</feature>
<dbReference type="GO" id="GO:0003677">
    <property type="term" value="F:DNA binding"/>
    <property type="evidence" value="ECO:0007669"/>
    <property type="project" value="UniProtKB-KW"/>
</dbReference>
<keyword evidence="10 22" id="KW-0378">Hydrolase</keyword>
<evidence type="ECO:0000256" key="6">
    <source>
        <dbReference type="ARBA" id="ARBA00022723"/>
    </source>
</evidence>
<dbReference type="Gene3D" id="3.30.420.10">
    <property type="entry name" value="Ribonuclease H-like superfamily/Ribonuclease H"/>
    <property type="match status" value="2"/>
</dbReference>
<dbReference type="GO" id="GO:0004533">
    <property type="term" value="F:exoribonuclease H activity"/>
    <property type="evidence" value="ECO:0007669"/>
    <property type="project" value="UniProtKB-EC"/>
</dbReference>
<sequence length="1035" mass="117486">RPQNGPVPKTKGEGEFFRVWSLEEWTFRQLSNHGRGCRSDSFSATHGESASNKSREGNRDIQEPRTTTEEATTSSTEVCGRALPEFLLLSRRPIEKVLVNGQEVTALLDTGADDTIFSENSVRIEGPYTPRVVGGIGGQIKVKEFRDVFIQIAGKTTVGTVLLGPTPVDIVGRNILNPLGARLVLAQLSEKIPITKVHLKPGCDGPRVKQWPLSKEKIEGLQAICDRLEKEGKISPVDPGNPYNTPIFAIKKKDKNEWRKLIDFRKLNELTQDFHELQLGIPHPAGIKKCKQITVVDIGDAYFSIPLDPDYRQYTAFTIPSLNNQEPGKRYQYNVLPQGWKGSPCIFQETVSGLLAEFRKLNPDILLYQYMDDLFIGSDREKEGHSQAVKELRELLITWNLETPEKKFQDKPPYHWMGYVLHPDRWEIERVKLPEIDTRKTTVNEIQKLVGVLNWAAQLYDGIRTKELCKLIRGVKPLEQLVTWTEEALEEYETNKTILKEKVQGAYYDPSKELVVRVQQNKKGVITFQWRQGNAILRAGRYQRQKSAHMNPLQQLAEAVQKIGKESIVIWGFVPKIQVPVTRETWENWWINFWQVTWIPDLEFISTPQLEQEWYSLEAEPIEGTDTYYVDGAAERVGKTGKAGYITQSGKEKIKELQDTTNQQAELEAVLLALQDSKSTVNIVTDSQYVMKVLSQRPTETEHPIVKNIIKELQKKDAVYLGWVPAHKGIGGNQEIDQLVIKGIRTKQVMFLEKIEPAVEEHGKFHNNAKDLEEKYGIPPMVAKQIVNECAKCQQKGEAITGQVDVSVGIWQLDCTHLEGQIIMNAVHMASGFMVAEVIPDETGKTTANFLLKLCSRWPVKQIHTDNGPNFVSKDVQAVTWWLSIEHTTGIPYNPQSQGVVEAKNKVLKQIIERVREDAQQLKTAVLMAVHIHNFKQRGGLGGLSPAERYINMINADLETQYIQKLNSKILKFKVYYRQGRDPQWRGPAQLLWKGEGAVVVKEGENIFSIPRRKAKLVKDYGEGPKDSQSSMDNQ</sequence>
<dbReference type="PROSITE" id="PS00141">
    <property type="entry name" value="ASP_PROTEASE"/>
    <property type="match status" value="1"/>
</dbReference>
<keyword evidence="7 22" id="KW-0064">Aspartyl protease</keyword>
<dbReference type="MEROPS" id="A02.003"/>
<feature type="DNA-binding region" description="Integrase-type" evidence="21">
    <location>
        <begin position="973"/>
        <end position="1020"/>
    </location>
</feature>
<evidence type="ECO:0000313" key="31">
    <source>
        <dbReference type="Proteomes" id="UP000259806"/>
    </source>
</evidence>
<dbReference type="Gene3D" id="1.10.10.200">
    <property type="match status" value="1"/>
</dbReference>
<dbReference type="PROSITE" id="PS50175">
    <property type="entry name" value="ASP_PROT_RETROV"/>
    <property type="match status" value="1"/>
</dbReference>
<feature type="compositionally biased region" description="Basic and acidic residues" evidence="23">
    <location>
        <begin position="53"/>
        <end position="68"/>
    </location>
</feature>
<evidence type="ECO:0000313" key="30">
    <source>
        <dbReference type="EMBL" id="AAF07333.1"/>
    </source>
</evidence>
<evidence type="ECO:0000256" key="8">
    <source>
        <dbReference type="ARBA" id="ARBA00022759"/>
    </source>
</evidence>
<dbReference type="InterPro" id="IPR017856">
    <property type="entry name" value="Integrase-like_N"/>
</dbReference>
<evidence type="ECO:0000256" key="12">
    <source>
        <dbReference type="ARBA" id="ARBA00022908"/>
    </source>
</evidence>
<evidence type="ECO:0000256" key="18">
    <source>
        <dbReference type="ARBA" id="ARBA00023296"/>
    </source>
</evidence>
<evidence type="ECO:0000256" key="16">
    <source>
        <dbReference type="ARBA" id="ARBA00023195"/>
    </source>
</evidence>
<dbReference type="GO" id="GO:0006508">
    <property type="term" value="P:proteolysis"/>
    <property type="evidence" value="ECO:0007669"/>
    <property type="project" value="UniProtKB-KW"/>
</dbReference>
<dbReference type="EMBL" id="AF188116">
    <property type="protein sequence ID" value="AAF07333.1"/>
    <property type="molecule type" value="Genomic_DNA"/>
</dbReference>
<keyword evidence="2 22" id="KW-0645">Protease</keyword>
<dbReference type="GO" id="GO:0046718">
    <property type="term" value="P:symbiont entry into host cell"/>
    <property type="evidence" value="ECO:0007669"/>
    <property type="project" value="UniProtKB-KW"/>
</dbReference>
<evidence type="ECO:0000256" key="13">
    <source>
        <dbReference type="ARBA" id="ARBA00022918"/>
    </source>
</evidence>
<dbReference type="PROSITE" id="PS50878">
    <property type="entry name" value="RT_POL"/>
    <property type="match status" value="1"/>
</dbReference>
<dbReference type="InterPro" id="IPR001584">
    <property type="entry name" value="Integrase_cat-core"/>
</dbReference>
<dbReference type="SUPFAM" id="SSF50630">
    <property type="entry name" value="Acid proteases"/>
    <property type="match status" value="1"/>
</dbReference>
<evidence type="ECO:0000256" key="14">
    <source>
        <dbReference type="ARBA" id="ARBA00023125"/>
    </source>
</evidence>
<dbReference type="PANTHER" id="PTHR41694:SF3">
    <property type="entry name" value="RNA-DIRECTED DNA POLYMERASE-RELATED"/>
    <property type="match status" value="1"/>
</dbReference>
<dbReference type="Pfam" id="PF02022">
    <property type="entry name" value="Integrase_Zn"/>
    <property type="match status" value="1"/>
</dbReference>
<evidence type="ECO:0000256" key="22">
    <source>
        <dbReference type="RuleBase" id="RU004064"/>
    </source>
</evidence>
<proteinExistence type="inferred from homology"/>